<keyword evidence="2" id="KW-0949">S-adenosyl-L-methionine</keyword>
<dbReference type="InterPro" id="IPR058240">
    <property type="entry name" value="rSAM_sf"/>
</dbReference>
<dbReference type="Gene3D" id="3.20.20.70">
    <property type="entry name" value="Aldolase class I"/>
    <property type="match status" value="1"/>
</dbReference>
<name>A0A450ZUJ3_9GAMM</name>
<evidence type="ECO:0000313" key="6">
    <source>
        <dbReference type="EMBL" id="VFK57436.1"/>
    </source>
</evidence>
<evidence type="ECO:0000256" key="2">
    <source>
        <dbReference type="ARBA" id="ARBA00022691"/>
    </source>
</evidence>
<sequence>MIRSRRQQALAPKRLQETYASAPIDLGELLPYVHDKPGDWVLKSPTGLPRGPEAKHLRRPPTLAGYFYEPEEELACIEHNRRWARGEEESPRFLFAYINLPTTCTLRCKGCFQGMDTNRQKAMRWTRSWIVDRLDEILDYLITRGGRSIAYAGVGELMTDPDALQFIERVRAKGLRFVMFTNGQKLATRPDLVRYLTVMALSHCLAGRFRDDNRLAIEMPIAKHNRDRAANMLVLSRELDIVPFLEASVVLGRSHVASFGNSRHGAFPVRKALFHLSRICREQNRASPYLATGKRWIKTHWKTAFLYALIATRKLVAITRSTRKAVKFRPWDSGNTGMPGLRR</sequence>
<dbReference type="GO" id="GO:0046872">
    <property type="term" value="F:metal ion binding"/>
    <property type="evidence" value="ECO:0007669"/>
    <property type="project" value="UniProtKB-KW"/>
</dbReference>
<dbReference type="GO" id="GO:0003824">
    <property type="term" value="F:catalytic activity"/>
    <property type="evidence" value="ECO:0007669"/>
    <property type="project" value="InterPro"/>
</dbReference>
<evidence type="ECO:0000256" key="3">
    <source>
        <dbReference type="ARBA" id="ARBA00022723"/>
    </source>
</evidence>
<reference evidence="6" key="1">
    <citation type="submission" date="2019-02" db="EMBL/GenBank/DDBJ databases">
        <authorList>
            <person name="Gruber-Vodicka R. H."/>
            <person name="Seah K. B. B."/>
        </authorList>
    </citation>
    <scope>NUCLEOTIDE SEQUENCE</scope>
    <source>
        <strain evidence="6">BECK_BZ126</strain>
    </source>
</reference>
<proteinExistence type="predicted"/>
<evidence type="ECO:0000256" key="5">
    <source>
        <dbReference type="ARBA" id="ARBA00023014"/>
    </source>
</evidence>
<keyword evidence="5" id="KW-0411">Iron-sulfur</keyword>
<keyword evidence="3" id="KW-0479">Metal-binding</keyword>
<organism evidence="6">
    <name type="scientific">Candidatus Kentrum sp. TC</name>
    <dbReference type="NCBI Taxonomy" id="2126339"/>
    <lineage>
        <taxon>Bacteria</taxon>
        <taxon>Pseudomonadati</taxon>
        <taxon>Pseudomonadota</taxon>
        <taxon>Gammaproteobacteria</taxon>
        <taxon>Candidatus Kentrum</taxon>
    </lineage>
</organism>
<dbReference type="EMBL" id="CAADFW010000017">
    <property type="protein sequence ID" value="VFK57436.1"/>
    <property type="molecule type" value="Genomic_DNA"/>
</dbReference>
<dbReference type="SFLD" id="SFLDS00029">
    <property type="entry name" value="Radical_SAM"/>
    <property type="match status" value="1"/>
</dbReference>
<dbReference type="SUPFAM" id="SSF102114">
    <property type="entry name" value="Radical SAM enzymes"/>
    <property type="match status" value="1"/>
</dbReference>
<gene>
    <name evidence="6" type="ORF">BECKTC1821F_GA0114240_101747</name>
</gene>
<dbReference type="InterPro" id="IPR007197">
    <property type="entry name" value="rSAM"/>
</dbReference>
<comment type="cofactor">
    <cofactor evidence="1">
        <name>[4Fe-4S] cluster</name>
        <dbReference type="ChEBI" id="CHEBI:49883"/>
    </cofactor>
</comment>
<keyword evidence="4" id="KW-0408">Iron</keyword>
<dbReference type="InterPro" id="IPR013785">
    <property type="entry name" value="Aldolase_TIM"/>
</dbReference>
<evidence type="ECO:0000256" key="4">
    <source>
        <dbReference type="ARBA" id="ARBA00023004"/>
    </source>
</evidence>
<dbReference type="GO" id="GO:0051536">
    <property type="term" value="F:iron-sulfur cluster binding"/>
    <property type="evidence" value="ECO:0007669"/>
    <property type="project" value="UniProtKB-KW"/>
</dbReference>
<dbReference type="AlphaFoldDB" id="A0A450ZUJ3"/>
<evidence type="ECO:0000256" key="1">
    <source>
        <dbReference type="ARBA" id="ARBA00001966"/>
    </source>
</evidence>
<protein>
    <submittedName>
        <fullName evidence="6">4Fe-4S single cluster domain-containing protein</fullName>
    </submittedName>
</protein>
<accession>A0A450ZUJ3</accession>